<sequence length="455" mass="51949">MLTKAEAINKLGVHSLVNVDVQAGIPARDQTEHTESEIILRNEVLRTVYTPSLEMAKATLEQEEKIRNGIDIENINQKIINADIRLDQELDHHFNSTESSLKSKGQHLASLSRTLRLFKHNNNLERSASYPESKTFHYAFIFAVVVVEILLNSNFLAQGSELGAIGGFVSAAVIAITNTLFAFISAVIVRHFFHINVNKKIASVLSLAVLLIFVTTFILLVGHYRDSLQSDPFQASKLALVSFNESYFGINDFNAWVLVAISGLAYIVLVIKFLFSDDLYPEYGKLDRELKAESENWISYCKTAAEEANRIIDKAQNELSMNLKSIRTDFNQYKSSLERSKEVVEKQLLFKSKVNKLLEDVILEYQRHSERMMHYRAAYFGTVLKIDDVDFDDLNTVSLENDSEYSKRLQCIIDEVDDNFKNANEEINERRRSIQERIKVERTKIEHSLGLGEIR</sequence>
<comment type="caution">
    <text evidence="3">The sequence shown here is derived from an EMBL/GenBank/DDBJ whole genome shotgun (WGS) entry which is preliminary data.</text>
</comment>
<keyword evidence="2" id="KW-1133">Transmembrane helix</keyword>
<accession>A0ABP9RZI9</accession>
<name>A0ABP9RZI9_9GAMM</name>
<evidence type="ECO:0000256" key="1">
    <source>
        <dbReference type="SAM" id="Coils"/>
    </source>
</evidence>
<proteinExistence type="predicted"/>
<protein>
    <submittedName>
        <fullName evidence="3">Uncharacterized protein</fullName>
    </submittedName>
</protein>
<feature type="transmembrane region" description="Helical" evidence="2">
    <location>
        <begin position="253"/>
        <end position="275"/>
    </location>
</feature>
<feature type="transmembrane region" description="Helical" evidence="2">
    <location>
        <begin position="136"/>
        <end position="156"/>
    </location>
</feature>
<dbReference type="EMBL" id="BAABLF010000006">
    <property type="protein sequence ID" value="GAA5189537.1"/>
    <property type="molecule type" value="Genomic_DNA"/>
</dbReference>
<feature type="transmembrane region" description="Helical" evidence="2">
    <location>
        <begin position="162"/>
        <end position="189"/>
    </location>
</feature>
<keyword evidence="1" id="KW-0175">Coiled coil</keyword>
<reference evidence="4" key="1">
    <citation type="journal article" date="2019" name="Int. J. Syst. Evol. Microbiol.">
        <title>The Global Catalogue of Microorganisms (GCM) 10K type strain sequencing project: providing services to taxonomists for standard genome sequencing and annotation.</title>
        <authorList>
            <consortium name="The Broad Institute Genomics Platform"/>
            <consortium name="The Broad Institute Genome Sequencing Center for Infectious Disease"/>
            <person name="Wu L."/>
            <person name="Ma J."/>
        </authorList>
    </citation>
    <scope>NUCLEOTIDE SEQUENCE [LARGE SCALE GENOMIC DNA]</scope>
    <source>
        <strain evidence="4">JCM 18720</strain>
    </source>
</reference>
<feature type="transmembrane region" description="Helical" evidence="2">
    <location>
        <begin position="201"/>
        <end position="224"/>
    </location>
</feature>
<keyword evidence="2" id="KW-0812">Transmembrane</keyword>
<evidence type="ECO:0000256" key="2">
    <source>
        <dbReference type="SAM" id="Phobius"/>
    </source>
</evidence>
<gene>
    <name evidence="3" type="ORF">GCM10025772_12150</name>
</gene>
<organism evidence="3 4">
    <name type="scientific">Ferrimonas gelatinilytica</name>
    <dbReference type="NCBI Taxonomy" id="1255257"/>
    <lineage>
        <taxon>Bacteria</taxon>
        <taxon>Pseudomonadati</taxon>
        <taxon>Pseudomonadota</taxon>
        <taxon>Gammaproteobacteria</taxon>
        <taxon>Alteromonadales</taxon>
        <taxon>Ferrimonadaceae</taxon>
        <taxon>Ferrimonas</taxon>
    </lineage>
</organism>
<keyword evidence="2" id="KW-0472">Membrane</keyword>
<keyword evidence="4" id="KW-1185">Reference proteome</keyword>
<feature type="coiled-coil region" evidence="1">
    <location>
        <begin position="406"/>
        <end position="444"/>
    </location>
</feature>
<evidence type="ECO:0000313" key="3">
    <source>
        <dbReference type="EMBL" id="GAA5189537.1"/>
    </source>
</evidence>
<dbReference type="Proteomes" id="UP001501600">
    <property type="component" value="Unassembled WGS sequence"/>
</dbReference>
<evidence type="ECO:0000313" key="4">
    <source>
        <dbReference type="Proteomes" id="UP001501600"/>
    </source>
</evidence>